<reference evidence="2" key="1">
    <citation type="journal article" date="2021" name="Open Biol.">
        <title>Shared evolutionary footprints suggest mitochondrial oxidative damage underlies multiple complex I losses in fungi.</title>
        <authorList>
            <person name="Schikora-Tamarit M.A."/>
            <person name="Marcet-Houben M."/>
            <person name="Nosek J."/>
            <person name="Gabaldon T."/>
        </authorList>
    </citation>
    <scope>NUCLEOTIDE SEQUENCE</scope>
    <source>
        <strain evidence="2">CBS2887</strain>
    </source>
</reference>
<sequence length="121" mass="12737">MSCNSLSVYSARERPSSDKVLKSSKTLTISIILVRKTFKSLVPVWPSRANSSSVGKTLARGWTWSACNNSSSASWASKSASSSNLADKASMLAAFNSSKSSTSESSSSENIGLSRVSSSES</sequence>
<evidence type="ECO:0000313" key="2">
    <source>
        <dbReference type="EMBL" id="KAH3684305.1"/>
    </source>
</evidence>
<gene>
    <name evidence="2" type="ORF">WICPIJ_004724</name>
</gene>
<dbReference type="EMBL" id="JAEUBG010002628">
    <property type="protein sequence ID" value="KAH3684305.1"/>
    <property type="molecule type" value="Genomic_DNA"/>
</dbReference>
<dbReference type="AlphaFoldDB" id="A0A9P8TMM3"/>
<accession>A0A9P8TMM3</accession>
<organism evidence="2 3">
    <name type="scientific">Wickerhamomyces pijperi</name>
    <name type="common">Yeast</name>
    <name type="synonym">Pichia pijperi</name>
    <dbReference type="NCBI Taxonomy" id="599730"/>
    <lineage>
        <taxon>Eukaryota</taxon>
        <taxon>Fungi</taxon>
        <taxon>Dikarya</taxon>
        <taxon>Ascomycota</taxon>
        <taxon>Saccharomycotina</taxon>
        <taxon>Saccharomycetes</taxon>
        <taxon>Phaffomycetales</taxon>
        <taxon>Wickerhamomycetaceae</taxon>
        <taxon>Wickerhamomyces</taxon>
    </lineage>
</organism>
<dbReference type="Proteomes" id="UP000774326">
    <property type="component" value="Unassembled WGS sequence"/>
</dbReference>
<feature type="region of interest" description="Disordered" evidence="1">
    <location>
        <begin position="97"/>
        <end position="121"/>
    </location>
</feature>
<protein>
    <submittedName>
        <fullName evidence="2">Uncharacterized protein</fullName>
    </submittedName>
</protein>
<keyword evidence="3" id="KW-1185">Reference proteome</keyword>
<comment type="caution">
    <text evidence="2">The sequence shown here is derived from an EMBL/GenBank/DDBJ whole genome shotgun (WGS) entry which is preliminary data.</text>
</comment>
<feature type="compositionally biased region" description="Low complexity" evidence="1">
    <location>
        <begin position="97"/>
        <end position="109"/>
    </location>
</feature>
<name>A0A9P8TMM3_WICPI</name>
<proteinExistence type="predicted"/>
<evidence type="ECO:0000313" key="3">
    <source>
        <dbReference type="Proteomes" id="UP000774326"/>
    </source>
</evidence>
<reference evidence="2" key="2">
    <citation type="submission" date="2021-01" db="EMBL/GenBank/DDBJ databases">
        <authorList>
            <person name="Schikora-Tamarit M.A."/>
        </authorList>
    </citation>
    <scope>NUCLEOTIDE SEQUENCE</scope>
    <source>
        <strain evidence="2">CBS2887</strain>
    </source>
</reference>
<evidence type="ECO:0000256" key="1">
    <source>
        <dbReference type="SAM" id="MobiDB-lite"/>
    </source>
</evidence>